<accession>A0A1D8IJN5</accession>
<dbReference type="SFLD" id="SFLDS00029">
    <property type="entry name" value="Radical_SAM"/>
    <property type="match status" value="1"/>
</dbReference>
<dbReference type="InterPro" id="IPR034505">
    <property type="entry name" value="Coproporphyrinogen-III_oxidase"/>
</dbReference>
<evidence type="ECO:0000256" key="1">
    <source>
        <dbReference type="ARBA" id="ARBA00001966"/>
    </source>
</evidence>
<dbReference type="SMART" id="SM00729">
    <property type="entry name" value="Elp3"/>
    <property type="match status" value="1"/>
</dbReference>
<keyword evidence="10" id="KW-0004">4Fe-4S</keyword>
<dbReference type="InterPro" id="IPR007197">
    <property type="entry name" value="rSAM"/>
</dbReference>
<evidence type="ECO:0000256" key="8">
    <source>
        <dbReference type="ARBA" id="ARBA00023014"/>
    </source>
</evidence>
<dbReference type="NCBIfam" id="TIGR00539">
    <property type="entry name" value="hemN_rel"/>
    <property type="match status" value="1"/>
</dbReference>
<comment type="similarity">
    <text evidence="2">Belongs to the anaerobic coproporphyrinogen-III oxidase family. HemW subfamily.</text>
</comment>
<comment type="cofactor">
    <cofactor evidence="1">
        <name>[4Fe-4S] cluster</name>
        <dbReference type="ChEBI" id="CHEBI:49883"/>
    </cofactor>
</comment>
<dbReference type="GO" id="GO:0006779">
    <property type="term" value="P:porphyrin-containing compound biosynthetic process"/>
    <property type="evidence" value="ECO:0007669"/>
    <property type="project" value="InterPro"/>
</dbReference>
<dbReference type="CDD" id="cd01335">
    <property type="entry name" value="Radical_SAM"/>
    <property type="match status" value="1"/>
</dbReference>
<dbReference type="Proteomes" id="UP000095401">
    <property type="component" value="Chromosome"/>
</dbReference>
<dbReference type="Pfam" id="PF04055">
    <property type="entry name" value="Radical_SAM"/>
    <property type="match status" value="1"/>
</dbReference>
<dbReference type="InterPro" id="IPR004559">
    <property type="entry name" value="HemW-like"/>
</dbReference>
<dbReference type="InterPro" id="IPR006638">
    <property type="entry name" value="Elp3/MiaA/NifB-like_rSAM"/>
</dbReference>
<dbReference type="SFLD" id="SFLDG01082">
    <property type="entry name" value="B12-binding_domain_containing"/>
    <property type="match status" value="1"/>
</dbReference>
<evidence type="ECO:0000256" key="7">
    <source>
        <dbReference type="ARBA" id="ARBA00023004"/>
    </source>
</evidence>
<keyword evidence="8 10" id="KW-0411">Iron-sulfur</keyword>
<comment type="function">
    <text evidence="10">Probably acts as a heme chaperone, transferring heme to an unknown acceptor. Binds one molecule of heme per monomer, possibly covalently. Binds 1 [4Fe-4S] cluster. The cluster is coordinated with 3 cysteines and an exchangeable S-adenosyl-L-methionine.</text>
</comment>
<proteinExistence type="inferred from homology"/>
<evidence type="ECO:0000313" key="12">
    <source>
        <dbReference type="EMBL" id="AOU96663.1"/>
    </source>
</evidence>
<dbReference type="PROSITE" id="PS51918">
    <property type="entry name" value="RADICAL_SAM"/>
    <property type="match status" value="1"/>
</dbReference>
<dbReference type="InterPro" id="IPR010723">
    <property type="entry name" value="HemN_C"/>
</dbReference>
<comment type="subcellular location">
    <subcellularLocation>
        <location evidence="10">Cytoplasm</location>
    </subcellularLocation>
</comment>
<dbReference type="PANTHER" id="PTHR13932:SF5">
    <property type="entry name" value="RADICAL S-ADENOSYL METHIONINE DOMAIN-CONTAINING PROTEIN 1, MITOCHONDRIAL"/>
    <property type="match status" value="1"/>
</dbReference>
<keyword evidence="4 10" id="KW-0349">Heme</keyword>
<keyword evidence="7 10" id="KW-0408">Iron</keyword>
<name>A0A1D8IJN5_9GAMM</name>
<evidence type="ECO:0000256" key="4">
    <source>
        <dbReference type="ARBA" id="ARBA00022617"/>
    </source>
</evidence>
<dbReference type="SFLD" id="SFLDG01065">
    <property type="entry name" value="anaerobic_coproporphyrinogen-I"/>
    <property type="match status" value="1"/>
</dbReference>
<dbReference type="InterPro" id="IPR013785">
    <property type="entry name" value="Aldolase_TIM"/>
</dbReference>
<dbReference type="Gene3D" id="3.20.20.70">
    <property type="entry name" value="Aldolase class I"/>
    <property type="match status" value="1"/>
</dbReference>
<gene>
    <name evidence="12" type="ORF">BI364_00280</name>
</gene>
<evidence type="ECO:0000256" key="3">
    <source>
        <dbReference type="ARBA" id="ARBA00017228"/>
    </source>
</evidence>
<feature type="domain" description="Radical SAM core" evidence="11">
    <location>
        <begin position="4"/>
        <end position="237"/>
    </location>
</feature>
<keyword evidence="9 10" id="KW-0143">Chaperone</keyword>
<evidence type="ECO:0000313" key="13">
    <source>
        <dbReference type="Proteomes" id="UP000095401"/>
    </source>
</evidence>
<reference evidence="13" key="1">
    <citation type="submission" date="2016-09" db="EMBL/GenBank/DDBJ databases">
        <title>Acidihalobacter prosperus F5.</title>
        <authorList>
            <person name="Khaleque H.N."/>
            <person name="Ramsay J.P."/>
            <person name="Kaksonen A.H."/>
            <person name="Boxall N.J."/>
            <person name="Watkin E.L.J."/>
        </authorList>
    </citation>
    <scope>NUCLEOTIDE SEQUENCE [LARGE SCALE GENOMIC DNA]</scope>
    <source>
        <strain evidence="13">F5</strain>
    </source>
</reference>
<dbReference type="SUPFAM" id="SSF102114">
    <property type="entry name" value="Radical SAM enzymes"/>
    <property type="match status" value="1"/>
</dbReference>
<dbReference type="GO" id="GO:0004109">
    <property type="term" value="F:coproporphyrinogen oxidase activity"/>
    <property type="evidence" value="ECO:0007669"/>
    <property type="project" value="InterPro"/>
</dbReference>
<evidence type="ECO:0000259" key="11">
    <source>
        <dbReference type="PROSITE" id="PS51918"/>
    </source>
</evidence>
<dbReference type="EMBL" id="CP017415">
    <property type="protein sequence ID" value="AOU96663.1"/>
    <property type="molecule type" value="Genomic_DNA"/>
</dbReference>
<sequence length="385" mass="42681">MSGFAEPIPLSLYVHLPWCVRKCPYCDFNSHTAGEILPEAEYVEALIADLESELPRVWGRRIESVFIGGGTPSLFSAAALENLLDGLRARLPLRPDIEITLEANPGTFEQARFADYRQLGINRLSIGVQSFDDAALRRLGRIHGGAEALRAADIARASGFEDFNLDLMFGLPGQDLAAARHDIETALALAPTHLSYYQLTLEPNTLFHHDPPTLPDEDLIAEMQAAAQTQLAEGGFAQYEVSAYARAGRRCRHNLNYWTFGDYLGIGAGAHGKLTDPASGAINRRWKMRQPAQYMKTARAGDATGGSNEITSTERAFEFMLNALRLREGFDLSLFEARTDLPRAHIEDTLNGARQRKLIERDGERVRPSPLGWNFLNDLTALFLP</sequence>
<evidence type="ECO:0000256" key="5">
    <source>
        <dbReference type="ARBA" id="ARBA00022691"/>
    </source>
</evidence>
<organism evidence="12 13">
    <name type="scientific">Acidihalobacter yilgarnensis</name>
    <dbReference type="NCBI Taxonomy" id="2819280"/>
    <lineage>
        <taxon>Bacteria</taxon>
        <taxon>Pseudomonadati</taxon>
        <taxon>Pseudomonadota</taxon>
        <taxon>Gammaproteobacteria</taxon>
        <taxon>Chromatiales</taxon>
        <taxon>Ectothiorhodospiraceae</taxon>
        <taxon>Acidihalobacter</taxon>
    </lineage>
</organism>
<keyword evidence="10" id="KW-0963">Cytoplasm</keyword>
<dbReference type="PANTHER" id="PTHR13932">
    <property type="entry name" value="COPROPORPHYRINIGEN III OXIDASE"/>
    <property type="match status" value="1"/>
</dbReference>
<dbReference type="SFLD" id="SFLDF00562">
    <property type="entry name" value="HemN-like__clustered_with_heat"/>
    <property type="match status" value="1"/>
</dbReference>
<evidence type="ECO:0000256" key="10">
    <source>
        <dbReference type="RuleBase" id="RU364116"/>
    </source>
</evidence>
<evidence type="ECO:0000256" key="2">
    <source>
        <dbReference type="ARBA" id="ARBA00006100"/>
    </source>
</evidence>
<keyword evidence="5 10" id="KW-0949">S-adenosyl-L-methionine</keyword>
<dbReference type="GO" id="GO:0005737">
    <property type="term" value="C:cytoplasm"/>
    <property type="evidence" value="ECO:0007669"/>
    <property type="project" value="UniProtKB-SubCell"/>
</dbReference>
<dbReference type="SFLD" id="SFLDF00288">
    <property type="entry name" value="HemN-like__clustered_with_nucl"/>
    <property type="match status" value="1"/>
</dbReference>
<dbReference type="RefSeq" id="WP_070077057.1">
    <property type="nucleotide sequence ID" value="NZ_CP017415.1"/>
</dbReference>
<dbReference type="KEGG" id="aprs:BI364_00280"/>
<evidence type="ECO:0000256" key="9">
    <source>
        <dbReference type="ARBA" id="ARBA00023186"/>
    </source>
</evidence>
<evidence type="ECO:0000256" key="6">
    <source>
        <dbReference type="ARBA" id="ARBA00022723"/>
    </source>
</evidence>
<dbReference type="GO" id="GO:0046872">
    <property type="term" value="F:metal ion binding"/>
    <property type="evidence" value="ECO:0007669"/>
    <property type="project" value="UniProtKB-UniRule"/>
</dbReference>
<protein>
    <recommendedName>
        <fullName evidence="3 10">Heme chaperone HemW</fullName>
    </recommendedName>
</protein>
<dbReference type="GO" id="GO:0051539">
    <property type="term" value="F:4 iron, 4 sulfur cluster binding"/>
    <property type="evidence" value="ECO:0007669"/>
    <property type="project" value="UniProtKB-UniRule"/>
</dbReference>
<keyword evidence="6 10" id="KW-0479">Metal-binding</keyword>
<keyword evidence="13" id="KW-1185">Reference proteome</keyword>
<dbReference type="Pfam" id="PF06969">
    <property type="entry name" value="HemN_C"/>
    <property type="match status" value="1"/>
</dbReference>
<dbReference type="InterPro" id="IPR058240">
    <property type="entry name" value="rSAM_sf"/>
</dbReference>
<dbReference type="AlphaFoldDB" id="A0A1D8IJN5"/>